<reference evidence="2" key="1">
    <citation type="journal article" date="2023" name="Mol. Phylogenet. Evol.">
        <title>Genome-scale phylogeny and comparative genomics of the fungal order Sordariales.</title>
        <authorList>
            <person name="Hensen N."/>
            <person name="Bonometti L."/>
            <person name="Westerberg I."/>
            <person name="Brannstrom I.O."/>
            <person name="Guillou S."/>
            <person name="Cros-Aarteil S."/>
            <person name="Calhoun S."/>
            <person name="Haridas S."/>
            <person name="Kuo A."/>
            <person name="Mondo S."/>
            <person name="Pangilinan J."/>
            <person name="Riley R."/>
            <person name="LaButti K."/>
            <person name="Andreopoulos B."/>
            <person name="Lipzen A."/>
            <person name="Chen C."/>
            <person name="Yan M."/>
            <person name="Daum C."/>
            <person name="Ng V."/>
            <person name="Clum A."/>
            <person name="Steindorff A."/>
            <person name="Ohm R.A."/>
            <person name="Martin F."/>
            <person name="Silar P."/>
            <person name="Natvig D.O."/>
            <person name="Lalanne C."/>
            <person name="Gautier V."/>
            <person name="Ament-Velasquez S.L."/>
            <person name="Kruys A."/>
            <person name="Hutchinson M.I."/>
            <person name="Powell A.J."/>
            <person name="Barry K."/>
            <person name="Miller A.N."/>
            <person name="Grigoriev I.V."/>
            <person name="Debuchy R."/>
            <person name="Gladieux P."/>
            <person name="Hiltunen Thoren M."/>
            <person name="Johannesson H."/>
        </authorList>
    </citation>
    <scope>NUCLEOTIDE SEQUENCE</scope>
    <source>
        <strain evidence="2">CBS 731.68</strain>
    </source>
</reference>
<sequence length="53" mass="6230">MCARHPSVKGILPRKKPQRRTRYQPPRETVARPHDRPDVRSSEVLQLNPITFI</sequence>
<evidence type="ECO:0000256" key="1">
    <source>
        <dbReference type="SAM" id="MobiDB-lite"/>
    </source>
</evidence>
<dbReference type="RefSeq" id="XP_062644031.1">
    <property type="nucleotide sequence ID" value="XM_062786045.1"/>
</dbReference>
<reference evidence="2" key="2">
    <citation type="submission" date="2023-05" db="EMBL/GenBank/DDBJ databases">
        <authorList>
            <consortium name="Lawrence Berkeley National Laboratory"/>
            <person name="Steindorff A."/>
            <person name="Hensen N."/>
            <person name="Bonometti L."/>
            <person name="Westerberg I."/>
            <person name="Brannstrom I.O."/>
            <person name="Guillou S."/>
            <person name="Cros-Aarteil S."/>
            <person name="Calhoun S."/>
            <person name="Haridas S."/>
            <person name="Kuo A."/>
            <person name="Mondo S."/>
            <person name="Pangilinan J."/>
            <person name="Riley R."/>
            <person name="Labutti K."/>
            <person name="Andreopoulos B."/>
            <person name="Lipzen A."/>
            <person name="Chen C."/>
            <person name="Yanf M."/>
            <person name="Daum C."/>
            <person name="Ng V."/>
            <person name="Clum A."/>
            <person name="Ohm R."/>
            <person name="Martin F."/>
            <person name="Silar P."/>
            <person name="Natvig D."/>
            <person name="Lalanne C."/>
            <person name="Gautier V."/>
            <person name="Ament-Velasquez S.L."/>
            <person name="Kruys A."/>
            <person name="Hutchinson M.I."/>
            <person name="Powell A.J."/>
            <person name="Barry K."/>
            <person name="Miller A.N."/>
            <person name="Grigoriev I.V."/>
            <person name="Debuchy R."/>
            <person name="Gladieux P."/>
            <person name="Thoren M.H."/>
            <person name="Johannesson H."/>
        </authorList>
    </citation>
    <scope>NUCLEOTIDE SEQUENCE</scope>
    <source>
        <strain evidence="2">CBS 731.68</strain>
    </source>
</reference>
<accession>A0AAN6YZR9</accession>
<proteinExistence type="predicted"/>
<name>A0AAN6YZR9_9PEZI</name>
<evidence type="ECO:0000313" key="3">
    <source>
        <dbReference type="Proteomes" id="UP001302602"/>
    </source>
</evidence>
<feature type="compositionally biased region" description="Basic residues" evidence="1">
    <location>
        <begin position="12"/>
        <end position="22"/>
    </location>
</feature>
<dbReference type="GeneID" id="87822811"/>
<gene>
    <name evidence="2" type="ORF">N657DRAFT_165006</name>
</gene>
<organism evidence="2 3">
    <name type="scientific">Parathielavia appendiculata</name>
    <dbReference type="NCBI Taxonomy" id="2587402"/>
    <lineage>
        <taxon>Eukaryota</taxon>
        <taxon>Fungi</taxon>
        <taxon>Dikarya</taxon>
        <taxon>Ascomycota</taxon>
        <taxon>Pezizomycotina</taxon>
        <taxon>Sordariomycetes</taxon>
        <taxon>Sordariomycetidae</taxon>
        <taxon>Sordariales</taxon>
        <taxon>Chaetomiaceae</taxon>
        <taxon>Parathielavia</taxon>
    </lineage>
</organism>
<feature type="region of interest" description="Disordered" evidence="1">
    <location>
        <begin position="1"/>
        <end position="41"/>
    </location>
</feature>
<dbReference type="EMBL" id="MU853240">
    <property type="protein sequence ID" value="KAK4120260.1"/>
    <property type="molecule type" value="Genomic_DNA"/>
</dbReference>
<dbReference type="AlphaFoldDB" id="A0AAN6YZR9"/>
<feature type="compositionally biased region" description="Basic and acidic residues" evidence="1">
    <location>
        <begin position="29"/>
        <end position="41"/>
    </location>
</feature>
<protein>
    <submittedName>
        <fullName evidence="2">Uncharacterized protein</fullName>
    </submittedName>
</protein>
<keyword evidence="3" id="KW-1185">Reference proteome</keyword>
<evidence type="ECO:0000313" key="2">
    <source>
        <dbReference type="EMBL" id="KAK4120260.1"/>
    </source>
</evidence>
<comment type="caution">
    <text evidence="2">The sequence shown here is derived from an EMBL/GenBank/DDBJ whole genome shotgun (WGS) entry which is preliminary data.</text>
</comment>
<dbReference type="Proteomes" id="UP001302602">
    <property type="component" value="Unassembled WGS sequence"/>
</dbReference>